<evidence type="ECO:0000259" key="2">
    <source>
        <dbReference type="SMART" id="SM00822"/>
    </source>
</evidence>
<evidence type="ECO:0000313" key="4">
    <source>
        <dbReference type="Proteomes" id="UP000537130"/>
    </source>
</evidence>
<keyword evidence="4" id="KW-1185">Reference proteome</keyword>
<dbReference type="FunFam" id="3.40.50.720:FF:000338">
    <property type="entry name" value="3-oxoacyl-ACP reductase FabG"/>
    <property type="match status" value="1"/>
</dbReference>
<dbReference type="EMBL" id="JACHWY010000001">
    <property type="protein sequence ID" value="MBB3046803.1"/>
    <property type="molecule type" value="Genomic_DNA"/>
</dbReference>
<comment type="caution">
    <text evidence="3">The sequence shown here is derived from an EMBL/GenBank/DDBJ whole genome shotgun (WGS) entry which is preliminary data.</text>
</comment>
<dbReference type="PRINTS" id="PR00080">
    <property type="entry name" value="SDRFAMILY"/>
</dbReference>
<dbReference type="InterPro" id="IPR036291">
    <property type="entry name" value="NAD(P)-bd_dom_sf"/>
</dbReference>
<accession>A0A7W4Z533</accession>
<dbReference type="InterPro" id="IPR020904">
    <property type="entry name" value="Sc_DH/Rdtase_CS"/>
</dbReference>
<sequence length="452" mass="46926">MSQIVETLINLGLGKPAELKRANTPFTGTVLLGGGANADCLPTVAAFCRRQNLSLCRPVSASGASAEAIEGIGTWATSEDQPGDKLQALVFDGTGIEDTRDLNLAYDFFKPALKSLSSCGRIIILSRPHRDQATPEAAACQRALEGLARSLAKESGKRGTTAQIVTVEAGAEGALEGPLGFLLSNRSAYVNAQVFRVSNADLPATDTASPLAGKTALVTGASRGIGAAIASTLARDGATIIGLDVEPLKTDLEALMSKLGGQSLIADITADDTPAKVLEIAKARGGLDIVVHNAGITRDKTLANMPEHWWDLTLDINLGAALRLNSALFEAEALNRGGRIVGVSSMNGIAGQRGQSNYAASKAGVIGYVEQMAPQLKERGITINAVAPGFIETQMTAAIPVMTREVGRRLNSLSQGGQPEDVAETIAFFASPQAAGITGNIIRVCGQSWLGA</sequence>
<dbReference type="Proteomes" id="UP000537130">
    <property type="component" value="Unassembled WGS sequence"/>
</dbReference>
<dbReference type="Gene3D" id="3.40.50.720">
    <property type="entry name" value="NAD(P)-binding Rossmann-like Domain"/>
    <property type="match status" value="2"/>
</dbReference>
<dbReference type="SUPFAM" id="SSF51735">
    <property type="entry name" value="NAD(P)-binding Rossmann-fold domains"/>
    <property type="match status" value="1"/>
</dbReference>
<dbReference type="AlphaFoldDB" id="A0A7W4Z533"/>
<name>A0A7W4Z533_9GAMM</name>
<protein>
    <submittedName>
        <fullName evidence="3">3-oxoacyl-[acyl-carrier protein] reductase</fullName>
        <ecNumber evidence="3">1.1.1.100</ecNumber>
    </submittedName>
</protein>
<keyword evidence="3" id="KW-0560">Oxidoreductase</keyword>
<dbReference type="EC" id="1.1.1.100" evidence="3"/>
<dbReference type="PRINTS" id="PR00081">
    <property type="entry name" value="GDHRDH"/>
</dbReference>
<dbReference type="PANTHER" id="PTHR42760:SF78">
    <property type="entry name" value="3-OXOACYL-[ACYL-CARRIER-PROTEIN] REDUCTASE [NADH]"/>
    <property type="match status" value="1"/>
</dbReference>
<reference evidence="3 4" key="1">
    <citation type="submission" date="2020-08" db="EMBL/GenBank/DDBJ databases">
        <title>Genomic Encyclopedia of Type Strains, Phase III (KMG-III): the genomes of soil and plant-associated and newly described type strains.</title>
        <authorList>
            <person name="Whitman W."/>
        </authorList>
    </citation>
    <scope>NUCLEOTIDE SEQUENCE [LARGE SCALE GENOMIC DNA]</scope>
    <source>
        <strain evidence="3 4">CECT 8654</strain>
    </source>
</reference>
<dbReference type="InterPro" id="IPR057326">
    <property type="entry name" value="KR_dom"/>
</dbReference>
<proteinExistence type="inferred from homology"/>
<evidence type="ECO:0000313" key="3">
    <source>
        <dbReference type="EMBL" id="MBB3046803.1"/>
    </source>
</evidence>
<organism evidence="3 4">
    <name type="scientific">Litorivivens lipolytica</name>
    <dbReference type="NCBI Taxonomy" id="1524264"/>
    <lineage>
        <taxon>Bacteria</taxon>
        <taxon>Pseudomonadati</taxon>
        <taxon>Pseudomonadota</taxon>
        <taxon>Gammaproteobacteria</taxon>
        <taxon>Litorivivens</taxon>
    </lineage>
</organism>
<dbReference type="Pfam" id="PF13561">
    <property type="entry name" value="adh_short_C2"/>
    <property type="match status" value="1"/>
</dbReference>
<dbReference type="RefSeq" id="WP_183409470.1">
    <property type="nucleotide sequence ID" value="NZ_JACHWY010000001.1"/>
</dbReference>
<evidence type="ECO:0000256" key="1">
    <source>
        <dbReference type="ARBA" id="ARBA00006484"/>
    </source>
</evidence>
<feature type="domain" description="Ketoreductase" evidence="2">
    <location>
        <begin position="214"/>
        <end position="389"/>
    </location>
</feature>
<dbReference type="InterPro" id="IPR002347">
    <property type="entry name" value="SDR_fam"/>
</dbReference>
<comment type="similarity">
    <text evidence="1">Belongs to the short-chain dehydrogenases/reductases (SDR) family.</text>
</comment>
<dbReference type="NCBIfam" id="NF006110">
    <property type="entry name" value="PRK08261.1"/>
    <property type="match status" value="1"/>
</dbReference>
<gene>
    <name evidence="3" type="ORF">FHR99_001039</name>
</gene>
<dbReference type="PROSITE" id="PS00061">
    <property type="entry name" value="ADH_SHORT"/>
    <property type="match status" value="1"/>
</dbReference>
<dbReference type="SMART" id="SM00822">
    <property type="entry name" value="PKS_KR"/>
    <property type="match status" value="1"/>
</dbReference>
<dbReference type="PANTHER" id="PTHR42760">
    <property type="entry name" value="SHORT-CHAIN DEHYDROGENASES/REDUCTASES FAMILY MEMBER"/>
    <property type="match status" value="1"/>
</dbReference>
<dbReference type="GO" id="GO:0004316">
    <property type="term" value="F:3-oxoacyl-[acyl-carrier-protein] reductase (NADPH) activity"/>
    <property type="evidence" value="ECO:0007669"/>
    <property type="project" value="UniProtKB-EC"/>
</dbReference>